<dbReference type="RefSeq" id="XP_029714460.1">
    <property type="nucleotide sequence ID" value="XM_029858600.2"/>
</dbReference>
<feature type="coiled-coil region" evidence="1">
    <location>
        <begin position="211"/>
        <end position="238"/>
    </location>
</feature>
<evidence type="ECO:0000313" key="4">
    <source>
        <dbReference type="EnsemblMetazoa" id="AALFPA23_018773.P27588"/>
    </source>
</evidence>
<reference evidence="4" key="2">
    <citation type="submission" date="2025-05" db="UniProtKB">
        <authorList>
            <consortium name="EnsemblMetazoa"/>
        </authorList>
    </citation>
    <scope>IDENTIFICATION</scope>
    <source>
        <strain evidence="4">Foshan</strain>
    </source>
</reference>
<feature type="compositionally biased region" description="Acidic residues" evidence="2">
    <location>
        <begin position="46"/>
        <end position="55"/>
    </location>
</feature>
<keyword evidence="5" id="KW-1185">Reference proteome</keyword>
<feature type="region of interest" description="Disordered" evidence="2">
    <location>
        <begin position="31"/>
        <end position="76"/>
    </location>
</feature>
<feature type="domain" description="CCDC113/CCDC96 coiled-coil" evidence="3">
    <location>
        <begin position="170"/>
        <end position="327"/>
    </location>
</feature>
<dbReference type="InterPro" id="IPR025254">
    <property type="entry name" value="CCDC113/CCDC96_CC"/>
</dbReference>
<dbReference type="Pfam" id="PF13870">
    <property type="entry name" value="CCDC113_CCDC96_CC"/>
    <property type="match status" value="1"/>
</dbReference>
<sequence length="334" mass="38499">MSFLWSSSEVQATSSFDIVKELFGESDAKIVSSSTIGKTSYGQQVEDPEPAESEADDGKPSEISLGSRMQARRQSSIHRESIILQSIRKRSGISEFESVETVLESKSSLHCSPVTLKYLEEKHAELLLKYTTCLENTHDKLLKLGTTAVDKTGKPKSTATIESLLNKINMVRSAFSRYRRKLLSNSQILAHLEIRDALLDLQIKNIRLEELHDLQVEVSRTTEKIDEYSKLMSKARQQYVSDISKAAHVREKWFAFQNKILTKMDDLNELKVAIQEHREYLCGLLQRKKQLRQENFELRKKCRMIDNKPLLRKYDSVVEQIEQVNFQIQRFAEL</sequence>
<dbReference type="GeneID" id="115258484"/>
<evidence type="ECO:0000313" key="5">
    <source>
        <dbReference type="Proteomes" id="UP000069940"/>
    </source>
</evidence>
<dbReference type="Proteomes" id="UP000069940">
    <property type="component" value="Unassembled WGS sequence"/>
</dbReference>
<proteinExistence type="predicted"/>
<feature type="compositionally biased region" description="Polar residues" evidence="2">
    <location>
        <begin position="31"/>
        <end position="43"/>
    </location>
</feature>
<keyword evidence="1" id="KW-0175">Coiled coil</keyword>
<dbReference type="EnsemblMetazoa" id="AALFPA23_018773.R27588">
    <property type="protein sequence ID" value="AALFPA23_018773.P27588"/>
    <property type="gene ID" value="AALFPA23_018773"/>
</dbReference>
<protein>
    <recommendedName>
        <fullName evidence="3">CCDC113/CCDC96 coiled-coil domain-containing protein</fullName>
    </recommendedName>
</protein>
<evidence type="ECO:0000259" key="3">
    <source>
        <dbReference type="Pfam" id="PF13870"/>
    </source>
</evidence>
<accession>A0ABM1ZIC6</accession>
<organism evidence="4 5">
    <name type="scientific">Aedes albopictus</name>
    <name type="common">Asian tiger mosquito</name>
    <name type="synonym">Stegomyia albopicta</name>
    <dbReference type="NCBI Taxonomy" id="7160"/>
    <lineage>
        <taxon>Eukaryota</taxon>
        <taxon>Metazoa</taxon>
        <taxon>Ecdysozoa</taxon>
        <taxon>Arthropoda</taxon>
        <taxon>Hexapoda</taxon>
        <taxon>Insecta</taxon>
        <taxon>Pterygota</taxon>
        <taxon>Neoptera</taxon>
        <taxon>Endopterygota</taxon>
        <taxon>Diptera</taxon>
        <taxon>Nematocera</taxon>
        <taxon>Culicoidea</taxon>
        <taxon>Culicidae</taxon>
        <taxon>Culicinae</taxon>
        <taxon>Aedini</taxon>
        <taxon>Aedes</taxon>
        <taxon>Stegomyia</taxon>
    </lineage>
</organism>
<reference evidence="5" key="1">
    <citation type="journal article" date="2015" name="Proc. Natl. Acad. Sci. U.S.A.">
        <title>Genome sequence of the Asian Tiger mosquito, Aedes albopictus, reveals insights into its biology, genetics, and evolution.</title>
        <authorList>
            <person name="Chen X.G."/>
            <person name="Jiang X."/>
            <person name="Gu J."/>
            <person name="Xu M."/>
            <person name="Wu Y."/>
            <person name="Deng Y."/>
            <person name="Zhang C."/>
            <person name="Bonizzoni M."/>
            <person name="Dermauw W."/>
            <person name="Vontas J."/>
            <person name="Armbruster P."/>
            <person name="Huang X."/>
            <person name="Yang Y."/>
            <person name="Zhang H."/>
            <person name="He W."/>
            <person name="Peng H."/>
            <person name="Liu Y."/>
            <person name="Wu K."/>
            <person name="Chen J."/>
            <person name="Lirakis M."/>
            <person name="Topalis P."/>
            <person name="Van Leeuwen T."/>
            <person name="Hall A.B."/>
            <person name="Jiang X."/>
            <person name="Thorpe C."/>
            <person name="Mueller R.L."/>
            <person name="Sun C."/>
            <person name="Waterhouse R.M."/>
            <person name="Yan G."/>
            <person name="Tu Z.J."/>
            <person name="Fang X."/>
            <person name="James A.A."/>
        </authorList>
    </citation>
    <scope>NUCLEOTIDE SEQUENCE [LARGE SCALE GENOMIC DNA]</scope>
    <source>
        <strain evidence="5">Foshan</strain>
    </source>
</reference>
<evidence type="ECO:0000256" key="2">
    <source>
        <dbReference type="SAM" id="MobiDB-lite"/>
    </source>
</evidence>
<evidence type="ECO:0000256" key="1">
    <source>
        <dbReference type="SAM" id="Coils"/>
    </source>
</evidence>
<name>A0ABM1ZIC6_AEDAL</name>